<dbReference type="OrthoDB" id="5429770at2759"/>
<evidence type="ECO:0000313" key="7">
    <source>
        <dbReference type="EMBL" id="CBF69705.1"/>
    </source>
</evidence>
<dbReference type="GO" id="GO:0003677">
    <property type="term" value="F:DNA binding"/>
    <property type="evidence" value="ECO:0007669"/>
    <property type="project" value="UniProtKB-KW"/>
</dbReference>
<proteinExistence type="predicted"/>
<dbReference type="GO" id="GO:0008270">
    <property type="term" value="F:zinc ion binding"/>
    <property type="evidence" value="ECO:0007669"/>
    <property type="project" value="InterPro"/>
</dbReference>
<dbReference type="EMBL" id="BN001301">
    <property type="protein sequence ID" value="CBF69705.1"/>
    <property type="molecule type" value="Genomic_DNA"/>
</dbReference>
<dbReference type="Pfam" id="PF00172">
    <property type="entry name" value="Zn_clus"/>
    <property type="match status" value="1"/>
</dbReference>
<evidence type="ECO:0000256" key="1">
    <source>
        <dbReference type="ARBA" id="ARBA00023015"/>
    </source>
</evidence>
<evidence type="ECO:0000256" key="2">
    <source>
        <dbReference type="ARBA" id="ARBA00023125"/>
    </source>
</evidence>
<gene>
    <name evidence="7" type="ORF">ANIA_06322</name>
</gene>
<dbReference type="Gene3D" id="4.10.240.10">
    <property type="entry name" value="Zn(2)-C6 fungal-type DNA-binding domain"/>
    <property type="match status" value="1"/>
</dbReference>
<dbReference type="InterPro" id="IPR001138">
    <property type="entry name" value="Zn2Cys6_DnaBD"/>
</dbReference>
<keyword evidence="2" id="KW-0238">DNA-binding</keyword>
<feature type="region of interest" description="Disordered" evidence="5">
    <location>
        <begin position="52"/>
        <end position="100"/>
    </location>
</feature>
<dbReference type="SUPFAM" id="SSF57701">
    <property type="entry name" value="Zn2/Cys6 DNA-binding domain"/>
    <property type="match status" value="1"/>
</dbReference>
<dbReference type="InterPro" id="IPR021858">
    <property type="entry name" value="Fun_TF"/>
</dbReference>
<dbReference type="RefSeq" id="XP_050466939.1">
    <property type="nucleotide sequence ID" value="XM_050611292.1"/>
</dbReference>
<evidence type="ECO:0000256" key="4">
    <source>
        <dbReference type="ARBA" id="ARBA00023242"/>
    </source>
</evidence>
<accession>C8V168</accession>
<evidence type="ECO:0000256" key="3">
    <source>
        <dbReference type="ARBA" id="ARBA00023163"/>
    </source>
</evidence>
<dbReference type="AlphaFoldDB" id="C8V168"/>
<evidence type="ECO:0000256" key="5">
    <source>
        <dbReference type="SAM" id="MobiDB-lite"/>
    </source>
</evidence>
<keyword evidence="8" id="KW-1185">Reference proteome</keyword>
<dbReference type="Proteomes" id="UP000000560">
    <property type="component" value="Chromosome I"/>
</dbReference>
<dbReference type="KEGG" id="ani:ANIA_06322"/>
<keyword evidence="1" id="KW-0805">Transcription regulation</keyword>
<reference evidence="8" key="2">
    <citation type="journal article" date="2009" name="Fungal Genet. Biol.">
        <title>The 2008 update of the Aspergillus nidulans genome annotation: a community effort.</title>
        <authorList>
            <person name="Wortman J.R."/>
            <person name="Gilsenan J.M."/>
            <person name="Joardar V."/>
            <person name="Deegan J."/>
            <person name="Clutterbuck J."/>
            <person name="Andersen M.R."/>
            <person name="Archer D."/>
            <person name="Bencina M."/>
            <person name="Braus G."/>
            <person name="Coutinho P."/>
            <person name="von Dohren H."/>
            <person name="Doonan J."/>
            <person name="Driessen A.J."/>
            <person name="Durek P."/>
            <person name="Espeso E."/>
            <person name="Fekete E."/>
            <person name="Flipphi M."/>
            <person name="Estrada C.G."/>
            <person name="Geysens S."/>
            <person name="Goldman G."/>
            <person name="de Groot P.W."/>
            <person name="Hansen K."/>
            <person name="Harris S.D."/>
            <person name="Heinekamp T."/>
            <person name="Helmstaedt K."/>
            <person name="Henrissat B."/>
            <person name="Hofmann G."/>
            <person name="Homan T."/>
            <person name="Horio T."/>
            <person name="Horiuchi H."/>
            <person name="James S."/>
            <person name="Jones M."/>
            <person name="Karaffa L."/>
            <person name="Karanyi Z."/>
            <person name="Kato M."/>
            <person name="Keller N."/>
            <person name="Kelly D.E."/>
            <person name="Kiel J.A."/>
            <person name="Kim J.M."/>
            <person name="van der Klei I.J."/>
            <person name="Klis F.M."/>
            <person name="Kovalchuk A."/>
            <person name="Krasevec N."/>
            <person name="Kubicek C.P."/>
            <person name="Liu B."/>
            <person name="Maccabe A."/>
            <person name="Meyer V."/>
            <person name="Mirabito P."/>
            <person name="Miskei M."/>
            <person name="Mos M."/>
            <person name="Mullins J."/>
            <person name="Nelson D.R."/>
            <person name="Nielsen J."/>
            <person name="Oakley B.R."/>
            <person name="Osmani S.A."/>
            <person name="Pakula T."/>
            <person name="Paszewski A."/>
            <person name="Paulsen I."/>
            <person name="Pilsyk S."/>
            <person name="Pocsi I."/>
            <person name="Punt P.J."/>
            <person name="Ram A.F."/>
            <person name="Ren Q."/>
            <person name="Robellet X."/>
            <person name="Robson G."/>
            <person name="Seiboth B."/>
            <person name="van Solingen P."/>
            <person name="Specht T."/>
            <person name="Sun J."/>
            <person name="Taheri-Talesh N."/>
            <person name="Takeshita N."/>
            <person name="Ussery D."/>
            <person name="vanKuyk P.A."/>
            <person name="Visser H."/>
            <person name="van de Vondervoort P.J."/>
            <person name="de Vries R.P."/>
            <person name="Walton J."/>
            <person name="Xiang X."/>
            <person name="Xiong Y."/>
            <person name="Zeng A.P."/>
            <person name="Brandt B.W."/>
            <person name="Cornell M.J."/>
            <person name="van den Hondel C.A."/>
            <person name="Visser J."/>
            <person name="Oliver S.G."/>
            <person name="Turner G."/>
        </authorList>
    </citation>
    <scope>GENOME REANNOTATION</scope>
    <source>
        <strain evidence="8">FGSC A4 / ATCC 38163 / CBS 112.46 / NRRL 194 / M139</strain>
    </source>
</reference>
<dbReference type="VEuPathDB" id="FungiDB:AN6322"/>
<dbReference type="CDD" id="cd00067">
    <property type="entry name" value="GAL4"/>
    <property type="match status" value="1"/>
</dbReference>
<evidence type="ECO:0000313" key="8">
    <source>
        <dbReference type="Proteomes" id="UP000000560"/>
    </source>
</evidence>
<protein>
    <submittedName>
        <fullName evidence="7">Zn(II)2Cys6 transcription factor (Eurofung)</fullName>
    </submittedName>
</protein>
<dbReference type="PROSITE" id="PS50048">
    <property type="entry name" value="ZN2_CY6_FUNGAL_2"/>
    <property type="match status" value="1"/>
</dbReference>
<dbReference type="OMA" id="GAYMPYL"/>
<dbReference type="InParanoid" id="C8V168"/>
<dbReference type="PANTHER" id="PTHR38791">
    <property type="entry name" value="ZN(II)2CYS6 TRANSCRIPTION FACTOR (EUROFUNG)-RELATED-RELATED"/>
    <property type="match status" value="1"/>
</dbReference>
<keyword evidence="3" id="KW-0804">Transcription</keyword>
<dbReference type="eggNOG" id="ENOG502SNKW">
    <property type="taxonomic scope" value="Eukaryota"/>
</dbReference>
<feature type="domain" description="Zn(2)-C6 fungal-type" evidence="6">
    <location>
        <begin position="10"/>
        <end position="39"/>
    </location>
</feature>
<dbReference type="SMART" id="SM00066">
    <property type="entry name" value="GAL4"/>
    <property type="match status" value="1"/>
</dbReference>
<organism evidence="7 8">
    <name type="scientific">Emericella nidulans (strain FGSC A4 / ATCC 38163 / CBS 112.46 / NRRL 194 / M139)</name>
    <name type="common">Aspergillus nidulans</name>
    <dbReference type="NCBI Taxonomy" id="227321"/>
    <lineage>
        <taxon>Eukaryota</taxon>
        <taxon>Fungi</taxon>
        <taxon>Dikarya</taxon>
        <taxon>Ascomycota</taxon>
        <taxon>Pezizomycotina</taxon>
        <taxon>Eurotiomycetes</taxon>
        <taxon>Eurotiomycetidae</taxon>
        <taxon>Eurotiales</taxon>
        <taxon>Aspergillaceae</taxon>
        <taxon>Aspergillus</taxon>
        <taxon>Aspergillus subgen. Nidulantes</taxon>
    </lineage>
</organism>
<dbReference type="PANTHER" id="PTHR38791:SF5">
    <property type="entry name" value="TRANSCRIPTION FACTOR DBAG-RELATED"/>
    <property type="match status" value="1"/>
</dbReference>
<name>C8V168_EMENI</name>
<dbReference type="GeneID" id="2870967"/>
<dbReference type="GO" id="GO:0000981">
    <property type="term" value="F:DNA-binding transcription factor activity, RNA polymerase II-specific"/>
    <property type="evidence" value="ECO:0007669"/>
    <property type="project" value="InterPro"/>
</dbReference>
<keyword evidence="4" id="KW-0539">Nucleus</keyword>
<reference evidence="8" key="1">
    <citation type="journal article" date="2005" name="Nature">
        <title>Sequencing of Aspergillus nidulans and comparative analysis with A. fumigatus and A. oryzae.</title>
        <authorList>
            <person name="Galagan J.E."/>
            <person name="Calvo S.E."/>
            <person name="Cuomo C."/>
            <person name="Ma L.J."/>
            <person name="Wortman J.R."/>
            <person name="Batzoglou S."/>
            <person name="Lee S.I."/>
            <person name="Basturkmen M."/>
            <person name="Spevak C.C."/>
            <person name="Clutterbuck J."/>
            <person name="Kapitonov V."/>
            <person name="Jurka J."/>
            <person name="Scazzocchio C."/>
            <person name="Farman M."/>
            <person name="Butler J."/>
            <person name="Purcell S."/>
            <person name="Harris S."/>
            <person name="Braus G.H."/>
            <person name="Draht O."/>
            <person name="Busch S."/>
            <person name="D'Enfert C."/>
            <person name="Bouchier C."/>
            <person name="Goldman G.H."/>
            <person name="Bell-Pedersen D."/>
            <person name="Griffiths-Jones S."/>
            <person name="Doonan J.H."/>
            <person name="Yu J."/>
            <person name="Vienken K."/>
            <person name="Pain A."/>
            <person name="Freitag M."/>
            <person name="Selker E.U."/>
            <person name="Archer D.B."/>
            <person name="Penalva M.A."/>
            <person name="Oakley B.R."/>
            <person name="Momany M."/>
            <person name="Tanaka T."/>
            <person name="Kumagai T."/>
            <person name="Asai K."/>
            <person name="Machida M."/>
            <person name="Nierman W.C."/>
            <person name="Denning D.W."/>
            <person name="Caddick M."/>
            <person name="Hynes M."/>
            <person name="Paoletti M."/>
            <person name="Fischer R."/>
            <person name="Miller B."/>
            <person name="Dyer P."/>
            <person name="Sachs M.S."/>
            <person name="Osmani S.A."/>
            <person name="Birren B.W."/>
        </authorList>
    </citation>
    <scope>NUCLEOTIDE SEQUENCE [LARGE SCALE GENOMIC DNA]</scope>
    <source>
        <strain evidence="8">FGSC A4 / ATCC 38163 / CBS 112.46 / NRRL 194 / M139</strain>
    </source>
</reference>
<feature type="compositionally biased region" description="Low complexity" evidence="5">
    <location>
        <begin position="61"/>
        <end position="83"/>
    </location>
</feature>
<sequence>MVHRGKLSAACGPCRSRRLKCDHKRPSCSQCIRAKRECSGYRDISSRRFFDQTEEVKRKNSPSFSSSSSPSTASALTSSSHSSQLPPRQQISSPSNPCLQHQVSIPLRDQGAAFALSRYLNRSVGNGLPSILNTPSARAATASINAVGLAALSNIHQSPQLMFTARQEYGSALAETNAALSDPRQATSDASLIAVTFLGIFEIMVCDGTSLMGKFVKHMDGCSRIIQLRGSQQLEDPIGVGLFTLSRRNIVLGNFWLKRSTPPWLVQWSHEAFPYRHEGDDMGTDDALFLLMSRVGDLCASLKNGVLIEPAKLVKRALKLDAELAAWAKSFKLTRDYTVVTVPEPVGEITGHGKNISPFRHIYSNHYHIYPDTVISACWNDYRFVHLLLLGVLGWIAGHLSDKEEIDATRRSEYRETVGYSTMLSQQLSDDVCASVPYHFGATETSFQEDWSSSRTGGMIRLLWPLFLAAERDAVTQETRDWIANTLFKIGYGAGIRQALVMSNLLRSGSPLSWLPELARMES</sequence>
<feature type="compositionally biased region" description="Polar residues" evidence="5">
    <location>
        <begin position="84"/>
        <end position="100"/>
    </location>
</feature>
<dbReference type="InterPro" id="IPR036864">
    <property type="entry name" value="Zn2-C6_fun-type_DNA-bd_sf"/>
</dbReference>
<evidence type="ECO:0000259" key="6">
    <source>
        <dbReference type="PROSITE" id="PS50048"/>
    </source>
</evidence>
<dbReference type="HOGENOM" id="CLU_013866_5_1_1"/>
<dbReference type="InterPro" id="IPR053175">
    <property type="entry name" value="DHMBA_Reg_Transcription_Factor"/>
</dbReference>
<dbReference type="Pfam" id="PF11951">
    <property type="entry name" value="Fungal_trans_2"/>
    <property type="match status" value="1"/>
</dbReference>
<dbReference type="PROSITE" id="PS00463">
    <property type="entry name" value="ZN2_CY6_FUNGAL_1"/>
    <property type="match status" value="1"/>
</dbReference>